<evidence type="ECO:0000313" key="1">
    <source>
        <dbReference type="EMBL" id="RNA19621.1"/>
    </source>
</evidence>
<dbReference type="AlphaFoldDB" id="A0A3M7R883"/>
<gene>
    <name evidence="1" type="ORF">BpHYR1_008885</name>
</gene>
<protein>
    <submittedName>
        <fullName evidence="1">Uncharacterized protein</fullName>
    </submittedName>
</protein>
<accession>A0A3M7R883</accession>
<name>A0A3M7R883_BRAPC</name>
<dbReference type="OrthoDB" id="90756at2759"/>
<dbReference type="EMBL" id="REGN01004014">
    <property type="protein sequence ID" value="RNA19621.1"/>
    <property type="molecule type" value="Genomic_DNA"/>
</dbReference>
<comment type="caution">
    <text evidence="1">The sequence shown here is derived from an EMBL/GenBank/DDBJ whole genome shotgun (WGS) entry which is preliminary data.</text>
</comment>
<reference evidence="1 2" key="1">
    <citation type="journal article" date="2018" name="Sci. Rep.">
        <title>Genomic signatures of local adaptation to the degree of environmental predictability in rotifers.</title>
        <authorList>
            <person name="Franch-Gras L."/>
            <person name="Hahn C."/>
            <person name="Garcia-Roger E.M."/>
            <person name="Carmona M.J."/>
            <person name="Serra M."/>
            <person name="Gomez A."/>
        </authorList>
    </citation>
    <scope>NUCLEOTIDE SEQUENCE [LARGE SCALE GENOMIC DNA]</scope>
    <source>
        <strain evidence="1">HYR1</strain>
    </source>
</reference>
<keyword evidence="2" id="KW-1185">Reference proteome</keyword>
<proteinExistence type="predicted"/>
<organism evidence="1 2">
    <name type="scientific">Brachionus plicatilis</name>
    <name type="common">Marine rotifer</name>
    <name type="synonym">Brachionus muelleri</name>
    <dbReference type="NCBI Taxonomy" id="10195"/>
    <lineage>
        <taxon>Eukaryota</taxon>
        <taxon>Metazoa</taxon>
        <taxon>Spiralia</taxon>
        <taxon>Gnathifera</taxon>
        <taxon>Rotifera</taxon>
        <taxon>Eurotatoria</taxon>
        <taxon>Monogononta</taxon>
        <taxon>Pseudotrocha</taxon>
        <taxon>Ploima</taxon>
        <taxon>Brachionidae</taxon>
        <taxon>Brachionus</taxon>
    </lineage>
</organism>
<evidence type="ECO:0000313" key="2">
    <source>
        <dbReference type="Proteomes" id="UP000276133"/>
    </source>
</evidence>
<sequence length="179" mass="20896">MTLFSNNFLNSNKKNLFKIVYVQGVDVVQKKLRVVVANYASYPTLRQLINRKQSRNLKLLVKRHIFCDGTIEIAPKPFYQVYSLHPLIEGRCYPNVHSFLPKKTQKIYKNFFTVVKDGLDGNVLKIGLVEYYKHDDKNKKWHEISMFSNHPLIYSLIDAFITKNRLTINPITRQAYGAS</sequence>
<dbReference type="Proteomes" id="UP000276133">
    <property type="component" value="Unassembled WGS sequence"/>
</dbReference>